<gene>
    <name evidence="1" type="ORF">AVEN_170519_1</name>
</gene>
<evidence type="ECO:0000313" key="2">
    <source>
        <dbReference type="Proteomes" id="UP000499080"/>
    </source>
</evidence>
<keyword evidence="2" id="KW-1185">Reference proteome</keyword>
<dbReference type="AlphaFoldDB" id="A0A4Y2BZ27"/>
<accession>A0A4Y2BZ27</accession>
<protein>
    <recommendedName>
        <fullName evidence="3">Helitron helicase-like domain-containing protein</fullName>
    </recommendedName>
</protein>
<name>A0A4Y2BZ27_ARAVE</name>
<dbReference type="Proteomes" id="UP000499080">
    <property type="component" value="Unassembled WGS sequence"/>
</dbReference>
<dbReference type="EMBL" id="BGPR01000129">
    <property type="protein sequence ID" value="GBL97412.1"/>
    <property type="molecule type" value="Genomic_DNA"/>
</dbReference>
<evidence type="ECO:0008006" key="3">
    <source>
        <dbReference type="Google" id="ProtNLM"/>
    </source>
</evidence>
<dbReference type="PANTHER" id="PTHR45786">
    <property type="entry name" value="DNA BINDING PROTEIN-LIKE"/>
    <property type="match status" value="1"/>
</dbReference>
<organism evidence="1 2">
    <name type="scientific">Araneus ventricosus</name>
    <name type="common">Orbweaver spider</name>
    <name type="synonym">Epeira ventricosa</name>
    <dbReference type="NCBI Taxonomy" id="182803"/>
    <lineage>
        <taxon>Eukaryota</taxon>
        <taxon>Metazoa</taxon>
        <taxon>Ecdysozoa</taxon>
        <taxon>Arthropoda</taxon>
        <taxon>Chelicerata</taxon>
        <taxon>Arachnida</taxon>
        <taxon>Araneae</taxon>
        <taxon>Araneomorphae</taxon>
        <taxon>Entelegynae</taxon>
        <taxon>Araneoidea</taxon>
        <taxon>Araneidae</taxon>
        <taxon>Araneus</taxon>
    </lineage>
</organism>
<dbReference type="PANTHER" id="PTHR45786:SF74">
    <property type="entry name" value="ATP-DEPENDENT DNA HELICASE"/>
    <property type="match status" value="1"/>
</dbReference>
<dbReference type="OrthoDB" id="7698527at2759"/>
<proteinExistence type="predicted"/>
<evidence type="ECO:0000313" key="1">
    <source>
        <dbReference type="EMBL" id="GBL97412.1"/>
    </source>
</evidence>
<reference evidence="1 2" key="1">
    <citation type="journal article" date="2019" name="Sci. Rep.">
        <title>Orb-weaving spider Araneus ventricosus genome elucidates the spidroin gene catalogue.</title>
        <authorList>
            <person name="Kono N."/>
            <person name="Nakamura H."/>
            <person name="Ohtoshi R."/>
            <person name="Moran D.A.P."/>
            <person name="Shinohara A."/>
            <person name="Yoshida Y."/>
            <person name="Fujiwara M."/>
            <person name="Mori M."/>
            <person name="Tomita M."/>
            <person name="Arakawa K."/>
        </authorList>
    </citation>
    <scope>NUCLEOTIDE SEQUENCE [LARGE SCALE GENOMIC DNA]</scope>
</reference>
<sequence length="151" mass="17237">MLREIEAQALEEAYAAGEGTPVVNMVFRRDRRSDKRRYNAPKCNEIAMIFVNNDGEPPFDRDFRVYPVNPENPHMPFININILSPNLDPIAYSLLFPYGEPGYQPNWSCEAYEGAQSNSRRFNVTMLQYISALTAIRDEFNPVISGGNLTQ</sequence>
<comment type="caution">
    <text evidence="1">The sequence shown here is derived from an EMBL/GenBank/DDBJ whole genome shotgun (WGS) entry which is preliminary data.</text>
</comment>